<feature type="transmembrane region" description="Helical" evidence="2">
    <location>
        <begin position="266"/>
        <end position="283"/>
    </location>
</feature>
<feature type="transmembrane region" description="Helical" evidence="2">
    <location>
        <begin position="198"/>
        <end position="222"/>
    </location>
</feature>
<name>A0ABM8GDN6_9MICO</name>
<evidence type="ECO:0000259" key="3">
    <source>
        <dbReference type="Pfam" id="PF26366"/>
    </source>
</evidence>
<feature type="compositionally biased region" description="Low complexity" evidence="1">
    <location>
        <begin position="112"/>
        <end position="146"/>
    </location>
</feature>
<dbReference type="Proteomes" id="UP001321498">
    <property type="component" value="Chromosome"/>
</dbReference>
<dbReference type="RefSeq" id="WP_286276459.1">
    <property type="nucleotide sequence ID" value="NZ_AP027731.1"/>
</dbReference>
<dbReference type="Pfam" id="PF26366">
    <property type="entry name" value="DUF8094"/>
    <property type="match status" value="1"/>
</dbReference>
<sequence>MRFVSAIVAFVLAAAMIVFGIAQRTWLAPPDELKTSVATTGEAAFTVIPGAVLNSNPGQQHLQLSGGDTVWAAYARTSDIVAWLGTEPYNSISYNAKKDTLGSKLVETPAAEPDATAPDASGGDAAADGTAPDAAAPEAAAPNPAGSDLWLEEKQSDGALTWTMSVPKDVSLIVAVDGTAPAPSNVTLSWPLQHSTPWAGPLIVGGGILLLVGLGLYIWGLVHMRKTRGPRRKTPKLPQPPRPRVVRSEVLEPVTTNKGRRAARRTALATGGIVLTTGLLLSGCSSSDVDKLFKDDPAPVPTVTSSAAAAAAEEVQPVAVTEGQLRRILDRVSTTVAQADTDRNTDLLSTRLTGPALEERTANYAMRGADGNIAAPDAIPATPITLDLPQATDTWPRTVMTVVGGDDPAVAPVALVLVQKTPRDNYLVTYAVKLQAKVPFPAVAPPSVGAPLLPNDVKLLAAQPDQLGTEYADILAQGDASQFIDVFQKDPDGLRTNVGVDYKNSKKSGLPTTASLEFSNGPGSGPVLALASNDSGAIVATSIIERETAKVVEEGATINLEGQVKALSGLANTTKGVESTYGYQLLFYVPPTTVEGGQVVLLGYAQALIGVKEL</sequence>
<evidence type="ECO:0000313" key="4">
    <source>
        <dbReference type="EMBL" id="BDZ46387.1"/>
    </source>
</evidence>
<evidence type="ECO:0000256" key="2">
    <source>
        <dbReference type="SAM" id="Phobius"/>
    </source>
</evidence>
<protein>
    <recommendedName>
        <fullName evidence="3">DUF8094 domain-containing protein</fullName>
    </recommendedName>
</protein>
<organism evidence="4 5">
    <name type="scientific">Naasia aerilata</name>
    <dbReference type="NCBI Taxonomy" id="1162966"/>
    <lineage>
        <taxon>Bacteria</taxon>
        <taxon>Bacillati</taxon>
        <taxon>Actinomycetota</taxon>
        <taxon>Actinomycetes</taxon>
        <taxon>Micrococcales</taxon>
        <taxon>Microbacteriaceae</taxon>
        <taxon>Naasia</taxon>
    </lineage>
</organism>
<accession>A0ABM8GDN6</accession>
<keyword evidence="2" id="KW-0812">Transmembrane</keyword>
<feature type="domain" description="DUF8094" evidence="3">
    <location>
        <begin position="319"/>
        <end position="611"/>
    </location>
</feature>
<keyword evidence="2" id="KW-1133">Transmembrane helix</keyword>
<proteinExistence type="predicted"/>
<feature type="region of interest" description="Disordered" evidence="1">
    <location>
        <begin position="112"/>
        <end position="149"/>
    </location>
</feature>
<gene>
    <name evidence="4" type="ORF">GCM10025866_22960</name>
</gene>
<evidence type="ECO:0000256" key="1">
    <source>
        <dbReference type="SAM" id="MobiDB-lite"/>
    </source>
</evidence>
<dbReference type="InterPro" id="IPR058407">
    <property type="entry name" value="DUF8094"/>
</dbReference>
<reference evidence="5" key="1">
    <citation type="journal article" date="2019" name="Int. J. Syst. Evol. Microbiol.">
        <title>The Global Catalogue of Microorganisms (GCM) 10K type strain sequencing project: providing services to taxonomists for standard genome sequencing and annotation.</title>
        <authorList>
            <consortium name="The Broad Institute Genomics Platform"/>
            <consortium name="The Broad Institute Genome Sequencing Center for Infectious Disease"/>
            <person name="Wu L."/>
            <person name="Ma J."/>
        </authorList>
    </citation>
    <scope>NUCLEOTIDE SEQUENCE [LARGE SCALE GENOMIC DNA]</scope>
    <source>
        <strain evidence="5">NBRC 108725</strain>
    </source>
</reference>
<evidence type="ECO:0000313" key="5">
    <source>
        <dbReference type="Proteomes" id="UP001321498"/>
    </source>
</evidence>
<dbReference type="EMBL" id="AP027731">
    <property type="protein sequence ID" value="BDZ46387.1"/>
    <property type="molecule type" value="Genomic_DNA"/>
</dbReference>
<keyword evidence="5" id="KW-1185">Reference proteome</keyword>
<keyword evidence="2" id="KW-0472">Membrane</keyword>